<dbReference type="Gene3D" id="3.50.80.10">
    <property type="entry name" value="D-tyrosyl-tRNA(Tyr) deacylase"/>
    <property type="match status" value="1"/>
</dbReference>
<keyword evidence="2" id="KW-1185">Reference proteome</keyword>
<gene>
    <name evidence="1" type="ORF">OG563_05845</name>
</gene>
<dbReference type="InterPro" id="IPR023509">
    <property type="entry name" value="DTD-like_sf"/>
</dbReference>
<evidence type="ECO:0000313" key="2">
    <source>
        <dbReference type="Proteomes" id="UP001432062"/>
    </source>
</evidence>
<reference evidence="1" key="1">
    <citation type="submission" date="2022-10" db="EMBL/GenBank/DDBJ databases">
        <title>The complete genomes of actinobacterial strains from the NBC collection.</title>
        <authorList>
            <person name="Joergensen T.S."/>
            <person name="Alvarez Arevalo M."/>
            <person name="Sterndorff E.B."/>
            <person name="Faurdal D."/>
            <person name="Vuksanovic O."/>
            <person name="Mourched A.-S."/>
            <person name="Charusanti P."/>
            <person name="Shaw S."/>
            <person name="Blin K."/>
            <person name="Weber T."/>
        </authorList>
    </citation>
    <scope>NUCLEOTIDE SEQUENCE</scope>
    <source>
        <strain evidence="1">NBC_01482</strain>
    </source>
</reference>
<proteinExistence type="predicted"/>
<dbReference type="Proteomes" id="UP001432062">
    <property type="component" value="Chromosome"/>
</dbReference>
<dbReference type="EMBL" id="CP109441">
    <property type="protein sequence ID" value="WUV47752.1"/>
    <property type="molecule type" value="Genomic_DNA"/>
</dbReference>
<name>A0ABZ1Z0V7_9NOCA</name>
<protein>
    <submittedName>
        <fullName evidence="1">Uncharacterized protein</fullName>
    </submittedName>
</protein>
<evidence type="ECO:0000313" key="1">
    <source>
        <dbReference type="EMBL" id="WUV47752.1"/>
    </source>
</evidence>
<sequence>MRIVSNRCRTVEYTVTTASPCAIDIEPSVIGARRCFHDCLLVTIGVDRGDRALAGTAVQLLRRMVTESDAGPIVVEGFVCLPRPGERHSTPAGFDVLSELAEALDVLTEVAERLEERGEQVHLMPFGWYKNCRIDPLGTQHVIHMSAEDNRQCEPVLRWPGPRSQFLAHAALAARVRKVCVSPERGRR</sequence>
<dbReference type="RefSeq" id="WP_329411892.1">
    <property type="nucleotide sequence ID" value="NZ_CP109441.1"/>
</dbReference>
<organism evidence="1 2">
    <name type="scientific">Nocardia vinacea</name>
    <dbReference type="NCBI Taxonomy" id="96468"/>
    <lineage>
        <taxon>Bacteria</taxon>
        <taxon>Bacillati</taxon>
        <taxon>Actinomycetota</taxon>
        <taxon>Actinomycetes</taxon>
        <taxon>Mycobacteriales</taxon>
        <taxon>Nocardiaceae</taxon>
        <taxon>Nocardia</taxon>
    </lineage>
</organism>
<accession>A0ABZ1Z0V7</accession>